<protein>
    <submittedName>
        <fullName evidence="1">Uncharacterized protein</fullName>
    </submittedName>
</protein>
<reference evidence="1 2" key="1">
    <citation type="submission" date="2020-06" db="EMBL/GenBank/DDBJ databases">
        <authorList>
            <person name="Criscuolo A."/>
        </authorList>
    </citation>
    <scope>NUCLEOTIDE SEQUENCE [LARGE SCALE GENOMIC DNA]</scope>
    <source>
        <strain evidence="1">PXU-55</strain>
    </source>
</reference>
<sequence length="226" mass="26918">MQNKELVQNKLYMKLFNFFKTWKTKQKVKSLRKKLKLEIDQNISGSQESIDQISKVLTDFKKHNYSKHDSFLNLCIFSDIVLIDLTLLLEKFQFAERLQEKKLYARVISIVLLDYLDNIGVLIGSNCLAELKRNNMLEFIDEFKSMHKNFSSFKTTNERLLREIRNNTIAHKNKDALILNQHINKLNENEIYEFGLQFKIHIKDFIDLSTKVINYISEYMREGRKI</sequence>
<dbReference type="AlphaFoldDB" id="A0A9N8J1U9"/>
<evidence type="ECO:0000313" key="1">
    <source>
        <dbReference type="EMBL" id="CAC9973904.1"/>
    </source>
</evidence>
<accession>A0A9N8J1U9</accession>
<proteinExistence type="predicted"/>
<dbReference type="Proteomes" id="UP000533639">
    <property type="component" value="Unassembled WGS sequence"/>
</dbReference>
<name>A0A9N8J1U9_9FLAO</name>
<evidence type="ECO:0000313" key="2">
    <source>
        <dbReference type="Proteomes" id="UP000533639"/>
    </source>
</evidence>
<organism evidence="1 2">
    <name type="scientific">Flavobacterium panici</name>
    <dbReference type="NCBI Taxonomy" id="2654843"/>
    <lineage>
        <taxon>Bacteria</taxon>
        <taxon>Pseudomonadati</taxon>
        <taxon>Bacteroidota</taxon>
        <taxon>Flavobacteriia</taxon>
        <taxon>Flavobacteriales</taxon>
        <taxon>Flavobacteriaceae</taxon>
        <taxon>Flavobacterium</taxon>
    </lineage>
</organism>
<comment type="caution">
    <text evidence="1">The sequence shown here is derived from an EMBL/GenBank/DDBJ whole genome shotgun (WGS) entry which is preliminary data.</text>
</comment>
<keyword evidence="2" id="KW-1185">Reference proteome</keyword>
<dbReference type="EMBL" id="CAIJDE010000034">
    <property type="protein sequence ID" value="CAC9973904.1"/>
    <property type="molecule type" value="Genomic_DNA"/>
</dbReference>
<gene>
    <name evidence="1" type="ORF">FLAPXU55_01595</name>
</gene>